<sequence length="152" mass="17267">MPVPFDPEIVLRRPLMAHLATQGADGPRTSPVWFLWEEGAVWMLGAEGSSSTERLMQHPACAVDIVDFDVDRGILLHLGLRGHADVLPKDPARFRRLLAKYLGPDEAQWNTWFVEQVADVENDENRFLRLVPESIFTNNVSYFRTGPDRIDP</sequence>
<dbReference type="InterPro" id="IPR012349">
    <property type="entry name" value="Split_barrel_FMN-bd"/>
</dbReference>
<dbReference type="SUPFAM" id="SSF50475">
    <property type="entry name" value="FMN-binding split barrel"/>
    <property type="match status" value="1"/>
</dbReference>
<dbReference type="AlphaFoldDB" id="A0A840WW68"/>
<reference evidence="2 3" key="1">
    <citation type="submission" date="2020-08" db="EMBL/GenBank/DDBJ databases">
        <title>Genomic Encyclopedia of Type Strains, Phase IV (KMG-IV): sequencing the most valuable type-strain genomes for metagenomic binning, comparative biology and taxonomic classification.</title>
        <authorList>
            <person name="Goeker M."/>
        </authorList>
    </citation>
    <scope>NUCLEOTIDE SEQUENCE [LARGE SCALE GENOMIC DNA]</scope>
    <source>
        <strain evidence="2 3">DSM 103377</strain>
    </source>
</reference>
<accession>A0A840WW68</accession>
<proteinExistence type="predicted"/>
<evidence type="ECO:0000259" key="1">
    <source>
        <dbReference type="Pfam" id="PF01243"/>
    </source>
</evidence>
<gene>
    <name evidence="2" type="ORF">FHS89_001442</name>
</gene>
<name>A0A840WW68_9RHOB</name>
<dbReference type="Pfam" id="PF01243">
    <property type="entry name" value="PNPOx_N"/>
    <property type="match status" value="1"/>
</dbReference>
<evidence type="ECO:0000313" key="2">
    <source>
        <dbReference type="EMBL" id="MBB5515430.1"/>
    </source>
</evidence>
<keyword evidence="3" id="KW-1185">Reference proteome</keyword>
<dbReference type="InterPro" id="IPR011576">
    <property type="entry name" value="Pyridox_Oxase_N"/>
</dbReference>
<dbReference type="Gene3D" id="2.30.110.10">
    <property type="entry name" value="Electron Transport, Fmn-binding Protein, Chain A"/>
    <property type="match status" value="1"/>
</dbReference>
<dbReference type="Proteomes" id="UP000553766">
    <property type="component" value="Unassembled WGS sequence"/>
</dbReference>
<dbReference type="RefSeq" id="WP_343051359.1">
    <property type="nucleotide sequence ID" value="NZ_JACIJS010000004.1"/>
</dbReference>
<protein>
    <recommendedName>
        <fullName evidence="1">Pyridoxamine 5'-phosphate oxidase N-terminal domain-containing protein</fullName>
    </recommendedName>
</protein>
<evidence type="ECO:0000313" key="3">
    <source>
        <dbReference type="Proteomes" id="UP000553766"/>
    </source>
</evidence>
<comment type="caution">
    <text evidence="2">The sequence shown here is derived from an EMBL/GenBank/DDBJ whole genome shotgun (WGS) entry which is preliminary data.</text>
</comment>
<organism evidence="2 3">
    <name type="scientific">Rubricella aquisinus</name>
    <dbReference type="NCBI Taxonomy" id="2028108"/>
    <lineage>
        <taxon>Bacteria</taxon>
        <taxon>Pseudomonadati</taxon>
        <taxon>Pseudomonadota</taxon>
        <taxon>Alphaproteobacteria</taxon>
        <taxon>Rhodobacterales</taxon>
        <taxon>Paracoccaceae</taxon>
        <taxon>Rubricella</taxon>
    </lineage>
</organism>
<dbReference type="EMBL" id="JACIJS010000004">
    <property type="protein sequence ID" value="MBB5515430.1"/>
    <property type="molecule type" value="Genomic_DNA"/>
</dbReference>
<feature type="domain" description="Pyridoxamine 5'-phosphate oxidase N-terminal" evidence="1">
    <location>
        <begin position="11"/>
        <end position="129"/>
    </location>
</feature>